<reference evidence="4" key="3">
    <citation type="submission" date="2018-08" db="UniProtKB">
        <authorList>
            <consortium name="EnsemblPlants"/>
        </authorList>
    </citation>
    <scope>IDENTIFICATION</scope>
    <source>
        <strain evidence="4">cv. Bd21</strain>
    </source>
</reference>
<dbReference type="InterPro" id="IPR004873">
    <property type="entry name" value="BURP_dom"/>
</dbReference>
<dbReference type="HOGENOM" id="CLU_011822_1_1_1"/>
<dbReference type="SMART" id="SM01045">
    <property type="entry name" value="BURP"/>
    <property type="match status" value="1"/>
</dbReference>
<dbReference type="eggNOG" id="ENOG502QQHP">
    <property type="taxonomic scope" value="Eukaryota"/>
</dbReference>
<dbReference type="GeneID" id="100845219"/>
<dbReference type="ExpressionAtlas" id="I1H1I5">
    <property type="expression patterns" value="baseline"/>
</dbReference>
<dbReference type="EnsemblPlants" id="KQK19830">
    <property type="protein sequence ID" value="KQK19830"/>
    <property type="gene ID" value="BRADI_1g50720v3"/>
</dbReference>
<reference evidence="3" key="2">
    <citation type="submission" date="2017-06" db="EMBL/GenBank/DDBJ databases">
        <title>WGS assembly of Brachypodium distachyon.</title>
        <authorList>
            <consortium name="The International Brachypodium Initiative"/>
            <person name="Lucas S."/>
            <person name="Harmon-Smith M."/>
            <person name="Lail K."/>
            <person name="Tice H."/>
            <person name="Grimwood J."/>
            <person name="Bruce D."/>
            <person name="Barry K."/>
            <person name="Shu S."/>
            <person name="Lindquist E."/>
            <person name="Wang M."/>
            <person name="Pitluck S."/>
            <person name="Vogel J.P."/>
            <person name="Garvin D.F."/>
            <person name="Mockler T.C."/>
            <person name="Schmutz J."/>
            <person name="Rokhsar D."/>
            <person name="Bevan M.W."/>
        </authorList>
    </citation>
    <scope>NUCLEOTIDE SEQUENCE</scope>
    <source>
        <strain evidence="3">Bd21</strain>
    </source>
</reference>
<dbReference type="InterPro" id="IPR044816">
    <property type="entry name" value="BURP"/>
</dbReference>
<evidence type="ECO:0000256" key="1">
    <source>
        <dbReference type="SAM" id="SignalP"/>
    </source>
</evidence>
<feature type="chain" id="PRO_5014094227" description="BURP domain-containing protein" evidence="1">
    <location>
        <begin position="20"/>
        <end position="307"/>
    </location>
</feature>
<dbReference type="KEGG" id="bdi:100845219"/>
<dbReference type="PANTHER" id="PTHR31236:SF7">
    <property type="entry name" value="BURP DOMAIN-CONTAINING PROTEIN 10"/>
    <property type="match status" value="1"/>
</dbReference>
<dbReference type="AlphaFoldDB" id="I1H1I5"/>
<protein>
    <recommendedName>
        <fullName evidence="2">BURP domain-containing protein</fullName>
    </recommendedName>
</protein>
<dbReference type="STRING" id="15368.I1H1I5"/>
<dbReference type="Proteomes" id="UP000008810">
    <property type="component" value="Chromosome 1"/>
</dbReference>
<dbReference type="OrthoDB" id="654134at2759"/>
<dbReference type="PROSITE" id="PS51277">
    <property type="entry name" value="BURP"/>
    <property type="match status" value="1"/>
</dbReference>
<accession>I1H1I5</accession>
<dbReference type="OMA" id="EGIMPGN"/>
<feature type="domain" description="BURP" evidence="2">
    <location>
        <begin position="75"/>
        <end position="300"/>
    </location>
</feature>
<keyword evidence="5" id="KW-1185">Reference proteome</keyword>
<evidence type="ECO:0000313" key="4">
    <source>
        <dbReference type="EnsemblPlants" id="KQK19830"/>
    </source>
</evidence>
<evidence type="ECO:0000313" key="5">
    <source>
        <dbReference type="Proteomes" id="UP000008810"/>
    </source>
</evidence>
<dbReference type="PANTHER" id="PTHR31236">
    <property type="entry name" value="BURP DOMAIN PROTEIN USPL1-LIKE"/>
    <property type="match status" value="1"/>
</dbReference>
<reference evidence="3 4" key="1">
    <citation type="journal article" date="2010" name="Nature">
        <title>Genome sequencing and analysis of the model grass Brachypodium distachyon.</title>
        <authorList>
            <consortium name="International Brachypodium Initiative"/>
        </authorList>
    </citation>
    <scope>NUCLEOTIDE SEQUENCE [LARGE SCALE GENOMIC DNA]</scope>
    <source>
        <strain evidence="3 4">Bd21</strain>
    </source>
</reference>
<feature type="signal peptide" evidence="1">
    <location>
        <begin position="1"/>
        <end position="19"/>
    </location>
</feature>
<evidence type="ECO:0000313" key="3">
    <source>
        <dbReference type="EMBL" id="KQK19830.1"/>
    </source>
</evidence>
<dbReference type="RefSeq" id="XP_003557180.1">
    <property type="nucleotide sequence ID" value="XM_003557132.4"/>
</dbReference>
<sequence length="307" mass="32793">MSPMLSATIFSFLLVMAVGASGEGAIVSDSATATAYWQTMLPNTPMPPAILELLPHNSAEVGNDGESHGDVTVAFFLEEALTPGSTVTPNIPPMSTSGALLLRRRDAAASIPMSTENFTDVMKMLAPVSRTMANDIWSTLDICENLLPVKGEKKTCVTSLESMVEYVASILTTGGDTRNLRSFSSPDVPMEGVVSSGRNKYKVSASRRATELSESATCHGMRFPYPVFMCHALNPTRVYTVTLEKKEVDVGGGPERMEVLAVCHLDTSGFEPEEMPAHVKPGDAPVCHFIARDGIIWAPATPSVPAA</sequence>
<gene>
    <name evidence="4" type="primary">LOC100845219</name>
    <name evidence="3" type="ORF">BRADI_1g50720v3</name>
</gene>
<organism evidence="4">
    <name type="scientific">Brachypodium distachyon</name>
    <name type="common">Purple false brome</name>
    <name type="synonym">Trachynia distachya</name>
    <dbReference type="NCBI Taxonomy" id="15368"/>
    <lineage>
        <taxon>Eukaryota</taxon>
        <taxon>Viridiplantae</taxon>
        <taxon>Streptophyta</taxon>
        <taxon>Embryophyta</taxon>
        <taxon>Tracheophyta</taxon>
        <taxon>Spermatophyta</taxon>
        <taxon>Magnoliopsida</taxon>
        <taxon>Liliopsida</taxon>
        <taxon>Poales</taxon>
        <taxon>Poaceae</taxon>
        <taxon>BOP clade</taxon>
        <taxon>Pooideae</taxon>
        <taxon>Stipodae</taxon>
        <taxon>Brachypodieae</taxon>
        <taxon>Brachypodium</taxon>
    </lineage>
</organism>
<proteinExistence type="predicted"/>
<evidence type="ECO:0000259" key="2">
    <source>
        <dbReference type="PROSITE" id="PS51277"/>
    </source>
</evidence>
<dbReference type="Pfam" id="PF03181">
    <property type="entry name" value="BURP"/>
    <property type="match status" value="1"/>
</dbReference>
<dbReference type="Gramene" id="KQK19830">
    <property type="protein sequence ID" value="KQK19830"/>
    <property type="gene ID" value="BRADI_1g50720v3"/>
</dbReference>
<keyword evidence="1" id="KW-0732">Signal</keyword>
<name>I1H1I5_BRADI</name>
<dbReference type="EMBL" id="CM000880">
    <property type="protein sequence ID" value="KQK19830.1"/>
    <property type="molecule type" value="Genomic_DNA"/>
</dbReference>